<proteinExistence type="predicted"/>
<accession>A0A6J7HWK0</accession>
<dbReference type="GO" id="GO:0006310">
    <property type="term" value="P:DNA recombination"/>
    <property type="evidence" value="ECO:0007669"/>
    <property type="project" value="UniProtKB-KW"/>
</dbReference>
<dbReference type="Gene3D" id="1.10.443.10">
    <property type="entry name" value="Intergrase catalytic core"/>
    <property type="match status" value="1"/>
</dbReference>
<dbReference type="AlphaFoldDB" id="A0A6J7HWK0"/>
<dbReference type="CDD" id="cd00796">
    <property type="entry name" value="INT_Rci_Hp1_C"/>
    <property type="match status" value="1"/>
</dbReference>
<dbReference type="PROSITE" id="PS51898">
    <property type="entry name" value="TYR_RECOMBINASE"/>
    <property type="match status" value="1"/>
</dbReference>
<dbReference type="GO" id="GO:0003677">
    <property type="term" value="F:DNA binding"/>
    <property type="evidence" value="ECO:0007669"/>
    <property type="project" value="InterPro"/>
</dbReference>
<dbReference type="Pfam" id="PF00589">
    <property type="entry name" value="Phage_integrase"/>
    <property type="match status" value="1"/>
</dbReference>
<dbReference type="EMBL" id="CAFBMQ010000231">
    <property type="protein sequence ID" value="CAB4921505.1"/>
    <property type="molecule type" value="Genomic_DNA"/>
</dbReference>
<keyword evidence="1" id="KW-0233">DNA recombination</keyword>
<evidence type="ECO:0000313" key="3">
    <source>
        <dbReference type="EMBL" id="CAB4921505.1"/>
    </source>
</evidence>
<dbReference type="InterPro" id="IPR013762">
    <property type="entry name" value="Integrase-like_cat_sf"/>
</dbReference>
<dbReference type="PANTHER" id="PTHR30349:SF64">
    <property type="entry name" value="PROPHAGE INTEGRASE INTD-RELATED"/>
    <property type="match status" value="1"/>
</dbReference>
<dbReference type="InterPro" id="IPR011010">
    <property type="entry name" value="DNA_brk_join_enz"/>
</dbReference>
<evidence type="ECO:0000256" key="1">
    <source>
        <dbReference type="ARBA" id="ARBA00023172"/>
    </source>
</evidence>
<organism evidence="3">
    <name type="scientific">freshwater metagenome</name>
    <dbReference type="NCBI Taxonomy" id="449393"/>
    <lineage>
        <taxon>unclassified sequences</taxon>
        <taxon>metagenomes</taxon>
        <taxon>ecological metagenomes</taxon>
    </lineage>
</organism>
<dbReference type="GO" id="GO:0015074">
    <property type="term" value="P:DNA integration"/>
    <property type="evidence" value="ECO:0007669"/>
    <property type="project" value="InterPro"/>
</dbReference>
<dbReference type="InterPro" id="IPR050090">
    <property type="entry name" value="Tyrosine_recombinase_XerCD"/>
</dbReference>
<feature type="domain" description="Tyr recombinase" evidence="2">
    <location>
        <begin position="1"/>
        <end position="185"/>
    </location>
</feature>
<dbReference type="PANTHER" id="PTHR30349">
    <property type="entry name" value="PHAGE INTEGRASE-RELATED"/>
    <property type="match status" value="1"/>
</dbReference>
<sequence>MHKRYLSHDQVDQLARECGTEGIVVLMLAYTGIRWGELAGIRVARVATGVRRVHIAEAMSEVNGVAIFGPPKTHADRWVAVPRFLQSPLGELMAGKGPDDLLFTSPRGEVLRVHGFRRRGFDRAATAVGLPGLVPHELRHTAASLAIASGANVKAVQSMLGHASAAMTLDRYSHLFDGELDVVADRLDEARSRAVVPPLCPQDQVVSLPQRAAAS</sequence>
<dbReference type="SUPFAM" id="SSF56349">
    <property type="entry name" value="DNA breaking-rejoining enzymes"/>
    <property type="match status" value="1"/>
</dbReference>
<reference evidence="3" key="1">
    <citation type="submission" date="2020-05" db="EMBL/GenBank/DDBJ databases">
        <authorList>
            <person name="Chiriac C."/>
            <person name="Salcher M."/>
            <person name="Ghai R."/>
            <person name="Kavagutti S V."/>
        </authorList>
    </citation>
    <scope>NUCLEOTIDE SEQUENCE</scope>
</reference>
<evidence type="ECO:0000259" key="2">
    <source>
        <dbReference type="PROSITE" id="PS51898"/>
    </source>
</evidence>
<name>A0A6J7HWK0_9ZZZZ</name>
<dbReference type="InterPro" id="IPR002104">
    <property type="entry name" value="Integrase_catalytic"/>
</dbReference>
<protein>
    <submittedName>
        <fullName evidence="3">Unannotated protein</fullName>
    </submittedName>
</protein>
<gene>
    <name evidence="3" type="ORF">UFOPK3609_01412</name>
</gene>